<dbReference type="PANTHER" id="PTHR47501:SF5">
    <property type="entry name" value="HAT C-TERMINAL DIMERISATION DOMAIN-CONTAINING PROTEIN"/>
    <property type="match status" value="1"/>
</dbReference>
<dbReference type="EMBL" id="KQ979508">
    <property type="protein sequence ID" value="KYN21167.1"/>
    <property type="molecule type" value="Genomic_DNA"/>
</dbReference>
<keyword evidence="2" id="KW-1185">Reference proteome</keyword>
<evidence type="ECO:0000313" key="2">
    <source>
        <dbReference type="Proteomes" id="UP000078492"/>
    </source>
</evidence>
<dbReference type="InterPro" id="IPR012337">
    <property type="entry name" value="RNaseH-like_sf"/>
</dbReference>
<sequence>MNIHKDGKQLHHLCTRTLVRKIEQSYNNKMSNIKDEISKVNYICTTADIWTSHSRRFMGVTVHWIDEKSLKRISYAIACRRFSGSHTHDRIANILNEIHLKYEITREKLIATVTDNGSNFVKAFKRTYIIFIIQTANSNFNFLDYIETYDEQDNQLERESTEIIPFQEIVSPLLPTYQRCASHTLHLVATSDILRGIQSSENIKLMYNDIMQKCSTLWKSARSPKKYEIIVGTLKEALKRPVVTRWNSLFDCFKQLITLKQKLLILFGKLDMSSLTTNDFM</sequence>
<reference evidence="1 2" key="1">
    <citation type="submission" date="2015-09" db="EMBL/GenBank/DDBJ databases">
        <title>Trachymyrmex cornetzi WGS genome.</title>
        <authorList>
            <person name="Nygaard S."/>
            <person name="Hu H."/>
            <person name="Boomsma J."/>
            <person name="Zhang G."/>
        </authorList>
    </citation>
    <scope>NUCLEOTIDE SEQUENCE [LARGE SCALE GENOMIC DNA]</scope>
    <source>
        <strain evidence="1">Tcor2-1</strain>
        <tissue evidence="1">Whole body</tissue>
    </source>
</reference>
<organism evidence="1 2">
    <name type="scientific">Trachymyrmex cornetzi</name>
    <dbReference type="NCBI Taxonomy" id="471704"/>
    <lineage>
        <taxon>Eukaryota</taxon>
        <taxon>Metazoa</taxon>
        <taxon>Ecdysozoa</taxon>
        <taxon>Arthropoda</taxon>
        <taxon>Hexapoda</taxon>
        <taxon>Insecta</taxon>
        <taxon>Pterygota</taxon>
        <taxon>Neoptera</taxon>
        <taxon>Endopterygota</taxon>
        <taxon>Hymenoptera</taxon>
        <taxon>Apocrita</taxon>
        <taxon>Aculeata</taxon>
        <taxon>Formicoidea</taxon>
        <taxon>Formicidae</taxon>
        <taxon>Myrmicinae</taxon>
        <taxon>Trachymyrmex</taxon>
    </lineage>
</organism>
<dbReference type="STRING" id="471704.A0A151J8I3"/>
<dbReference type="Proteomes" id="UP000078492">
    <property type="component" value="Unassembled WGS sequence"/>
</dbReference>
<accession>A0A151J8I3</accession>
<protein>
    <recommendedName>
        <fullName evidence="3">AC transposase</fullName>
    </recommendedName>
</protein>
<dbReference type="AlphaFoldDB" id="A0A151J8I3"/>
<dbReference type="SUPFAM" id="SSF53098">
    <property type="entry name" value="Ribonuclease H-like"/>
    <property type="match status" value="1"/>
</dbReference>
<proteinExistence type="predicted"/>
<evidence type="ECO:0008006" key="3">
    <source>
        <dbReference type="Google" id="ProtNLM"/>
    </source>
</evidence>
<name>A0A151J8I3_9HYME</name>
<evidence type="ECO:0000313" key="1">
    <source>
        <dbReference type="EMBL" id="KYN21167.1"/>
    </source>
</evidence>
<dbReference type="PANTHER" id="PTHR47501">
    <property type="entry name" value="TRANSPOSASE-RELATED"/>
    <property type="match status" value="1"/>
</dbReference>
<gene>
    <name evidence="1" type="ORF">ALC57_06461</name>
</gene>